<evidence type="ECO:0000256" key="2">
    <source>
        <dbReference type="ARBA" id="ARBA00023445"/>
    </source>
</evidence>
<dbReference type="Gene3D" id="3.40.50.720">
    <property type="entry name" value="NAD(P)-binding Rossmann-like Domain"/>
    <property type="match status" value="1"/>
</dbReference>
<dbReference type="AlphaFoldDB" id="A0A060S9K9"/>
<keyword evidence="1" id="KW-0560">Oxidoreductase</keyword>
<organism evidence="4 5">
    <name type="scientific">Pycnoporus cinnabarinus</name>
    <name type="common">Cinnabar-red polypore</name>
    <name type="synonym">Trametes cinnabarina</name>
    <dbReference type="NCBI Taxonomy" id="5643"/>
    <lineage>
        <taxon>Eukaryota</taxon>
        <taxon>Fungi</taxon>
        <taxon>Dikarya</taxon>
        <taxon>Basidiomycota</taxon>
        <taxon>Agaricomycotina</taxon>
        <taxon>Agaricomycetes</taxon>
        <taxon>Polyporales</taxon>
        <taxon>Polyporaceae</taxon>
        <taxon>Trametes</taxon>
    </lineage>
</organism>
<proteinExistence type="inferred from homology"/>
<protein>
    <recommendedName>
        <fullName evidence="3">NAD-dependent epimerase/dehydratase domain-containing protein</fullName>
    </recommendedName>
</protein>
<evidence type="ECO:0000256" key="1">
    <source>
        <dbReference type="ARBA" id="ARBA00023002"/>
    </source>
</evidence>
<evidence type="ECO:0000259" key="3">
    <source>
        <dbReference type="Pfam" id="PF01370"/>
    </source>
</evidence>
<dbReference type="InterPro" id="IPR001509">
    <property type="entry name" value="Epimerase_deHydtase"/>
</dbReference>
<dbReference type="HOGENOM" id="CLU_007383_9_4_1"/>
<dbReference type="STRING" id="5643.A0A060S9K9"/>
<feature type="domain" description="NAD-dependent epimerase/dehydratase" evidence="3">
    <location>
        <begin position="9"/>
        <end position="230"/>
    </location>
</feature>
<evidence type="ECO:0000313" key="4">
    <source>
        <dbReference type="EMBL" id="CDO69078.1"/>
    </source>
</evidence>
<accession>A0A060S9K9</accession>
<evidence type="ECO:0000313" key="5">
    <source>
        <dbReference type="Proteomes" id="UP000029665"/>
    </source>
</evidence>
<dbReference type="Pfam" id="PF01370">
    <property type="entry name" value="Epimerase"/>
    <property type="match status" value="1"/>
</dbReference>
<dbReference type="InterPro" id="IPR036291">
    <property type="entry name" value="NAD(P)-bd_dom_sf"/>
</dbReference>
<comment type="caution">
    <text evidence="4">The sequence shown here is derived from an EMBL/GenBank/DDBJ whole genome shotgun (WGS) entry which is preliminary data.</text>
</comment>
<sequence length="265" mass="28729">MPAAPSGRVLVTGANGYIAVWIVKKLLDAGFAVRGTVRSASKAMHLRNLFKAAGEKFELVIVDDIVEVRVPFTFVHHSESERPCSQPGAFDEYVQDVTAIIHNATPVHLNAAEPDEMIIPALQGTLGILESARAHGTALQRVVVLSSTATVWRSNTDPSKTLDLDETCWNDEEVAQCREKGRAATPLAMYRASKTLAERAAWEFIGKYSGEGGVGWDLVTLSPSFVVGPCLHEVDKPEGLGWTAKEWYETVIKGVVDENALANTG</sequence>
<gene>
    <name evidence="4" type="ORF">BN946_scf184992.g27</name>
</gene>
<dbReference type="SUPFAM" id="SSF51735">
    <property type="entry name" value="NAD(P)-binding Rossmann-fold domains"/>
    <property type="match status" value="1"/>
</dbReference>
<dbReference type="PANTHER" id="PTHR10366">
    <property type="entry name" value="NAD DEPENDENT EPIMERASE/DEHYDRATASE"/>
    <property type="match status" value="1"/>
</dbReference>
<keyword evidence="5" id="KW-1185">Reference proteome</keyword>
<dbReference type="EMBL" id="CCBP010000033">
    <property type="protein sequence ID" value="CDO69078.1"/>
    <property type="molecule type" value="Genomic_DNA"/>
</dbReference>
<dbReference type="Proteomes" id="UP000029665">
    <property type="component" value="Unassembled WGS sequence"/>
</dbReference>
<dbReference type="InterPro" id="IPR050425">
    <property type="entry name" value="NAD(P)_dehydrat-like"/>
</dbReference>
<dbReference type="GO" id="GO:0016616">
    <property type="term" value="F:oxidoreductase activity, acting on the CH-OH group of donors, NAD or NADP as acceptor"/>
    <property type="evidence" value="ECO:0007669"/>
    <property type="project" value="TreeGrafter"/>
</dbReference>
<dbReference type="PANTHER" id="PTHR10366:SF564">
    <property type="entry name" value="STEROL-4-ALPHA-CARBOXYLATE 3-DEHYDROGENASE, DECARBOXYLATING"/>
    <property type="match status" value="1"/>
</dbReference>
<reference evidence="4" key="1">
    <citation type="submission" date="2014-01" db="EMBL/GenBank/DDBJ databases">
        <title>The genome of the white-rot fungus Pycnoporus cinnabarinus: a basidiomycete model with a versatile arsenal for lignocellulosic biomass breakdown.</title>
        <authorList>
            <person name="Levasseur A."/>
            <person name="Lomascolo A."/>
            <person name="Ruiz-Duenas F.J."/>
            <person name="Uzan E."/>
            <person name="Piumi F."/>
            <person name="Kues U."/>
            <person name="Ram A.F.J."/>
            <person name="Murat C."/>
            <person name="Haon M."/>
            <person name="Benoit I."/>
            <person name="Arfi Y."/>
            <person name="Chevret D."/>
            <person name="Drula E."/>
            <person name="Kwon M.J."/>
            <person name="Gouret P."/>
            <person name="Lesage-Meessen L."/>
            <person name="Lombard V."/>
            <person name="Mariette J."/>
            <person name="Noirot C."/>
            <person name="Park J."/>
            <person name="Patyshakuliyeva A."/>
            <person name="Wieneger R.A.B."/>
            <person name="Wosten H.A.B."/>
            <person name="Martin F."/>
            <person name="Coutinho P.M."/>
            <person name="de Vries R."/>
            <person name="Martinez A.T."/>
            <person name="Klopp C."/>
            <person name="Pontarotti P."/>
            <person name="Henrissat B."/>
            <person name="Record E."/>
        </authorList>
    </citation>
    <scope>NUCLEOTIDE SEQUENCE [LARGE SCALE GENOMIC DNA]</scope>
    <source>
        <strain evidence="4">BRFM137</strain>
    </source>
</reference>
<comment type="similarity">
    <text evidence="2">Belongs to the NAD(P)-dependent epimerase/dehydratase family. Dihydroflavonol-4-reductase subfamily.</text>
</comment>
<name>A0A060S9K9_PYCCI</name>
<dbReference type="OrthoDB" id="2735536at2759"/>